<dbReference type="PANTHER" id="PTHR38781:SF1">
    <property type="entry name" value="ANTITOXIN DINJ-RELATED"/>
    <property type="match status" value="1"/>
</dbReference>
<dbReference type="PANTHER" id="PTHR38781">
    <property type="entry name" value="ANTITOXIN DINJ-RELATED"/>
    <property type="match status" value="1"/>
</dbReference>
<accession>A0ABS0EAH6</accession>
<dbReference type="NCBIfam" id="TIGR02384">
    <property type="entry name" value="RelB_DinJ"/>
    <property type="match status" value="1"/>
</dbReference>
<proteinExistence type="inferred from homology"/>
<comment type="similarity">
    <text evidence="1">Belongs to the RelB/DinJ antitoxin family.</text>
</comment>
<organism evidence="3 4">
    <name type="scientific">Rahnella laticis</name>
    <dbReference type="NCBI Taxonomy" id="2787622"/>
    <lineage>
        <taxon>Bacteria</taxon>
        <taxon>Pseudomonadati</taxon>
        <taxon>Pseudomonadota</taxon>
        <taxon>Gammaproteobacteria</taxon>
        <taxon>Enterobacterales</taxon>
        <taxon>Yersiniaceae</taxon>
        <taxon>Rahnella</taxon>
    </lineage>
</organism>
<keyword evidence="4" id="KW-1185">Reference proteome</keyword>
<sequence length="84" mass="9538">MSRMQIRVEENLKQEATQVLKKLGIDPSDAMRQLFQYVVDNEKLPFSAVTVVVADSDNGDDIIKIAKERMAHPVARIRVNIDEV</sequence>
<name>A0ABS0EAH6_9GAMM</name>
<evidence type="ECO:0000313" key="3">
    <source>
        <dbReference type="EMBL" id="MBF7982088.1"/>
    </source>
</evidence>
<dbReference type="InterPro" id="IPR007337">
    <property type="entry name" value="RelB/DinJ"/>
</dbReference>
<dbReference type="InterPro" id="IPR013321">
    <property type="entry name" value="Arc_rbn_hlx_hlx"/>
</dbReference>
<comment type="caution">
    <text evidence="3">The sequence shown here is derived from an EMBL/GenBank/DDBJ whole genome shotgun (WGS) entry which is preliminary data.</text>
</comment>
<reference evidence="3 4" key="1">
    <citation type="submission" date="2020-11" db="EMBL/GenBank/DDBJ databases">
        <title>Taxonomic investigation of Rahnella strains.</title>
        <authorList>
            <person name="Lee S.D."/>
        </authorList>
    </citation>
    <scope>NUCLEOTIDE SEQUENCE [LARGE SCALE GENOMIC DNA]</scope>
    <source>
        <strain evidence="3 4">SAP-17</strain>
    </source>
</reference>
<evidence type="ECO:0000256" key="2">
    <source>
        <dbReference type="ARBA" id="ARBA00022649"/>
    </source>
</evidence>
<gene>
    <name evidence="3" type="ORF">IV433_22010</name>
</gene>
<dbReference type="Gene3D" id="1.10.1220.10">
    <property type="entry name" value="Met repressor-like"/>
    <property type="match status" value="1"/>
</dbReference>
<dbReference type="Proteomes" id="UP000636811">
    <property type="component" value="Unassembled WGS sequence"/>
</dbReference>
<dbReference type="EMBL" id="JADOBI010000013">
    <property type="protein sequence ID" value="MBF7982088.1"/>
    <property type="molecule type" value="Genomic_DNA"/>
</dbReference>
<dbReference type="Pfam" id="PF04221">
    <property type="entry name" value="RelB"/>
    <property type="match status" value="1"/>
</dbReference>
<keyword evidence="2" id="KW-1277">Toxin-antitoxin system</keyword>
<dbReference type="RefSeq" id="WP_195815941.1">
    <property type="nucleotide sequence ID" value="NZ_JADOBI010000013.1"/>
</dbReference>
<protein>
    <submittedName>
        <fullName evidence="3">Type II toxin-antitoxin system RelB/DinJ family antitoxin</fullName>
    </submittedName>
</protein>
<evidence type="ECO:0000313" key="4">
    <source>
        <dbReference type="Proteomes" id="UP000636811"/>
    </source>
</evidence>
<evidence type="ECO:0000256" key="1">
    <source>
        <dbReference type="ARBA" id="ARBA00010562"/>
    </source>
</evidence>